<name>A0ACC0P3N0_RHOML</name>
<comment type="caution">
    <text evidence="1">The sequence shown here is derived from an EMBL/GenBank/DDBJ whole genome shotgun (WGS) entry which is preliminary data.</text>
</comment>
<evidence type="ECO:0000313" key="1">
    <source>
        <dbReference type="EMBL" id="KAI8559644.1"/>
    </source>
</evidence>
<organism evidence="1 2">
    <name type="scientific">Rhododendron molle</name>
    <name type="common">Chinese azalea</name>
    <name type="synonym">Azalea mollis</name>
    <dbReference type="NCBI Taxonomy" id="49168"/>
    <lineage>
        <taxon>Eukaryota</taxon>
        <taxon>Viridiplantae</taxon>
        <taxon>Streptophyta</taxon>
        <taxon>Embryophyta</taxon>
        <taxon>Tracheophyta</taxon>
        <taxon>Spermatophyta</taxon>
        <taxon>Magnoliopsida</taxon>
        <taxon>eudicotyledons</taxon>
        <taxon>Gunneridae</taxon>
        <taxon>Pentapetalae</taxon>
        <taxon>asterids</taxon>
        <taxon>Ericales</taxon>
        <taxon>Ericaceae</taxon>
        <taxon>Ericoideae</taxon>
        <taxon>Rhodoreae</taxon>
        <taxon>Rhododendron</taxon>
    </lineage>
</organism>
<keyword evidence="2" id="KW-1185">Reference proteome</keyword>
<proteinExistence type="predicted"/>
<accession>A0ACC0P3N0</accession>
<dbReference type="Proteomes" id="UP001062846">
    <property type="component" value="Chromosome 4"/>
</dbReference>
<dbReference type="EMBL" id="CM046391">
    <property type="protein sequence ID" value="KAI8559644.1"/>
    <property type="molecule type" value="Genomic_DNA"/>
</dbReference>
<sequence>MDMCNSNVELVESHLNNKQKRKFVSLGMNLEKVFCILEAKGVLKPLRPKFPKFIQKNGGYCKYHQVNGHSIRECRAFKNAIQDLID</sequence>
<reference evidence="1" key="1">
    <citation type="submission" date="2022-02" db="EMBL/GenBank/DDBJ databases">
        <title>Plant Genome Project.</title>
        <authorList>
            <person name="Zhang R.-G."/>
        </authorList>
    </citation>
    <scope>NUCLEOTIDE SEQUENCE</scope>
    <source>
        <strain evidence="1">AT1</strain>
    </source>
</reference>
<protein>
    <submittedName>
        <fullName evidence="1">Uncharacterized protein</fullName>
    </submittedName>
</protein>
<gene>
    <name evidence="1" type="ORF">RHMOL_Rhmol04G0189300</name>
</gene>
<evidence type="ECO:0000313" key="2">
    <source>
        <dbReference type="Proteomes" id="UP001062846"/>
    </source>
</evidence>